<dbReference type="InterPro" id="IPR056446">
    <property type="entry name" value="TPR_HPS5_insects"/>
</dbReference>
<dbReference type="CTD" id="119585041"/>
<dbReference type="Pfam" id="PF23756">
    <property type="entry name" value="Beta-prop_HPS5"/>
    <property type="match status" value="1"/>
</dbReference>
<reference evidence="3" key="1">
    <citation type="submission" date="2015-01" db="EMBL/GenBank/DDBJ databases">
        <title>Transcriptome Assembly of Fopius arisanus.</title>
        <authorList>
            <person name="Geib S."/>
        </authorList>
    </citation>
    <scope>NUCLEOTIDE SEQUENCE</scope>
</reference>
<dbReference type="InterPro" id="IPR056499">
    <property type="entry name" value="Beta-prop_HPS5-like"/>
</dbReference>
<evidence type="ECO:0000313" key="5">
    <source>
        <dbReference type="RefSeq" id="XP_011299713.1"/>
    </source>
</evidence>
<reference evidence="5" key="2">
    <citation type="submission" date="2025-04" db="UniProtKB">
        <authorList>
            <consortium name="RefSeq"/>
        </authorList>
    </citation>
    <scope>IDENTIFICATION</scope>
    <source>
        <strain evidence="5">USDA-PBARC FA_bdor</strain>
        <tissue evidence="5">Whole organism</tissue>
    </source>
</reference>
<dbReference type="GO" id="GO:0005737">
    <property type="term" value="C:cytoplasm"/>
    <property type="evidence" value="ECO:0007669"/>
    <property type="project" value="TreeGrafter"/>
</dbReference>
<dbReference type="AlphaFoldDB" id="A0A0C9S1Q5"/>
<dbReference type="InterPro" id="IPR015943">
    <property type="entry name" value="WD40/YVTN_repeat-like_dom_sf"/>
</dbReference>
<sequence length="931" mass="104933">MQESGLVLSQYEEINSLLYKPIIATQRIKYTCINVSTSHIVLGSTSGSLFLFTREPCTFQQVIPLSEGPVTHVQISPDEKTVALSTKRGSVCIVSLKPSAKLISISNEHLRETVTSLCWNSKSSEIYVGDNKGKISTIVLSIFTVNGMFQAPSCALMHLDSSIVQLDYNLHYLLVSTLTRCYVCDTSQEQFKQIGNKARDGVFGACFMKKSPIELEKNSSTDEDKNVRKVSLNSIIGPTDEESVLIYSARPGLRLWEVNLNGTVLKTHQFKDALAVPPSEIFKSSLIKSISTDVDNEQHDHIPQIINFSHLFVVSRRYLLSHTNNSLCIIDPTNAAVVLWTDKLDTIAMAQVVDDKIYLMNTNGTFQCLMLSSIDYLIIKLFETKLYHDCYNACMTFRSDLLKLIESNNSVMLEDFNDCSNELVTVLQPIISVIQSNYNTQPKRLNSGIVVVNSGHSIASRNNGRYEKDQDSSSDSEIVCRSVIKPMRKLENKNTDEMNIKGDLTELGEGFAELKMSKNGEDSMEINGGEEGSSIPRRKEIESATAGIQSDIQPLYTLISTLKSSMTLEDLEDTIFRIVKSIQEINFKYEDIVELKIFLYEVVRSIERLYFHALLENISPEVLMRREGSDNSYVVEEVLRAFVDLNGSDYSECTCGFPMFRGSSESKFGDIGQLLVKRFSEESEDNCVKLCKSVPYLWRNYLRICIDRGERIDHLLRLCLQTRDNTVLSIILPLVEDNSWDIVADCDDRMRTGRCISCGRDEGNHEERIDWSGVAHEILKREGIHATMKFLTDAEKKLPRIKLKESIFQSLICTKLLSRHGFEQVVEFNRSGEGGKEYSSICSKEARENLADALEKDLDRPVNNRVFGSGAHHWGMIYKTKSSVCPCCTLSLQTPVLLGNNGISIFPCGHAYHVNCLIQKKITKCYLHSLE</sequence>
<dbReference type="KEGG" id="fas:105264497"/>
<protein>
    <submittedName>
        <fullName evidence="5">Hermansky-Pudlak syndrome 5 protein homolog</fullName>
    </submittedName>
    <submittedName>
        <fullName evidence="3">P protein</fullName>
    </submittedName>
</protein>
<feature type="domain" description="HPS5-like beta-propeller" evidence="1">
    <location>
        <begin position="8"/>
        <end position="362"/>
    </location>
</feature>
<dbReference type="RefSeq" id="XP_011299713.1">
    <property type="nucleotide sequence ID" value="XM_011301411.1"/>
</dbReference>
<keyword evidence="4" id="KW-1185">Reference proteome</keyword>
<dbReference type="EMBL" id="GBYB01014716">
    <property type="protein sequence ID" value="JAG84483.1"/>
    <property type="molecule type" value="Transcribed_RNA"/>
</dbReference>
<dbReference type="Gene3D" id="2.130.10.10">
    <property type="entry name" value="YVTN repeat-like/Quinoprotein amine dehydrogenase"/>
    <property type="match status" value="1"/>
</dbReference>
<dbReference type="InterPro" id="IPR036322">
    <property type="entry name" value="WD40_repeat_dom_sf"/>
</dbReference>
<organism evidence="3">
    <name type="scientific">Fopius arisanus</name>
    <dbReference type="NCBI Taxonomy" id="64838"/>
    <lineage>
        <taxon>Eukaryota</taxon>
        <taxon>Metazoa</taxon>
        <taxon>Ecdysozoa</taxon>
        <taxon>Arthropoda</taxon>
        <taxon>Hexapoda</taxon>
        <taxon>Insecta</taxon>
        <taxon>Pterygota</taxon>
        <taxon>Neoptera</taxon>
        <taxon>Endopterygota</taxon>
        <taxon>Hymenoptera</taxon>
        <taxon>Apocrita</taxon>
        <taxon>Ichneumonoidea</taxon>
        <taxon>Braconidae</taxon>
        <taxon>Opiinae</taxon>
        <taxon>Fopius</taxon>
    </lineage>
</organism>
<dbReference type="PANTHER" id="PTHR23287:SF18">
    <property type="entry name" value="BLOC-2 COMPLEX MEMBER HPS5"/>
    <property type="match status" value="1"/>
</dbReference>
<name>A0A0C9S1Q5_9HYME</name>
<evidence type="ECO:0000259" key="2">
    <source>
        <dbReference type="Pfam" id="PF23757"/>
    </source>
</evidence>
<dbReference type="Proteomes" id="UP000694866">
    <property type="component" value="Unplaced"/>
</dbReference>
<dbReference type="Pfam" id="PF23757">
    <property type="entry name" value="TPR_HPS5_insect"/>
    <property type="match status" value="1"/>
</dbReference>
<dbReference type="GeneID" id="105264497"/>
<evidence type="ECO:0000313" key="3">
    <source>
        <dbReference type="EMBL" id="JAG84483.1"/>
    </source>
</evidence>
<accession>A0A9R1SZ11</accession>
<accession>A0A0C9S1Q5</accession>
<dbReference type="PANTHER" id="PTHR23287">
    <property type="entry name" value="RUBY-EYE2-LIKE PROTEIN"/>
    <property type="match status" value="1"/>
</dbReference>
<proteinExistence type="predicted"/>
<dbReference type="SUPFAM" id="SSF50978">
    <property type="entry name" value="WD40 repeat-like"/>
    <property type="match status" value="1"/>
</dbReference>
<evidence type="ECO:0000313" key="4">
    <source>
        <dbReference type="Proteomes" id="UP000694866"/>
    </source>
</evidence>
<evidence type="ECO:0000259" key="1">
    <source>
        <dbReference type="Pfam" id="PF23756"/>
    </source>
</evidence>
<feature type="domain" description="HPS5 TPR" evidence="2">
    <location>
        <begin position="609"/>
        <end position="758"/>
    </location>
</feature>
<gene>
    <name evidence="3" type="primary">p</name>
    <name evidence="5" type="synonym">pink</name>
    <name evidence="3" type="ORF">g.62533</name>
</gene>
<dbReference type="OrthoDB" id="19493at2759"/>
<dbReference type="GO" id="GO:0048066">
    <property type="term" value="P:developmental pigmentation"/>
    <property type="evidence" value="ECO:0007669"/>
    <property type="project" value="TreeGrafter"/>
</dbReference>